<keyword evidence="7" id="KW-0645">Protease</keyword>
<dbReference type="InterPro" id="IPR042097">
    <property type="entry name" value="Aminopeptidase_N-like_N_sf"/>
</dbReference>
<dbReference type="InterPro" id="IPR038438">
    <property type="entry name" value="PepN_Ig-like_sf"/>
</dbReference>
<gene>
    <name evidence="17" type="ORF">GCM10007989_25860</name>
</gene>
<evidence type="ECO:0000256" key="7">
    <source>
        <dbReference type="ARBA" id="ARBA00022670"/>
    </source>
</evidence>
<dbReference type="Proteomes" id="UP000646579">
    <property type="component" value="Unassembled WGS sequence"/>
</dbReference>
<dbReference type="InterPro" id="IPR035414">
    <property type="entry name" value="Peptidase_M1_pepN_Ig-like"/>
</dbReference>
<accession>A0A918S8F3</accession>
<evidence type="ECO:0000256" key="6">
    <source>
        <dbReference type="ARBA" id="ARBA00022438"/>
    </source>
</evidence>
<evidence type="ECO:0000259" key="16">
    <source>
        <dbReference type="Pfam" id="PF17900"/>
    </source>
</evidence>
<dbReference type="InterPro" id="IPR024601">
    <property type="entry name" value="Peptidase_M1_pepN_C"/>
</dbReference>
<comment type="caution">
    <text evidence="17">The sequence shown here is derived from an EMBL/GenBank/DDBJ whole genome shotgun (WGS) entry which is preliminary data.</text>
</comment>
<evidence type="ECO:0000259" key="15">
    <source>
        <dbReference type="Pfam" id="PF17432"/>
    </source>
</evidence>
<dbReference type="Gene3D" id="2.60.40.1840">
    <property type="match status" value="1"/>
</dbReference>
<feature type="domain" description="Peptidase M1 alanyl aminopeptidase Ig-like fold" evidence="14">
    <location>
        <begin position="450"/>
        <end position="552"/>
    </location>
</feature>
<evidence type="ECO:0000256" key="4">
    <source>
        <dbReference type="ARBA" id="ARBA00012564"/>
    </source>
</evidence>
<dbReference type="InterPro" id="IPR037144">
    <property type="entry name" value="Peptidase_M1_pepN_C_sf"/>
</dbReference>
<evidence type="ECO:0000256" key="8">
    <source>
        <dbReference type="ARBA" id="ARBA00022723"/>
    </source>
</evidence>
<keyword evidence="8" id="KW-0479">Metal-binding</keyword>
<dbReference type="Gene3D" id="1.10.390.10">
    <property type="entry name" value="Neutral Protease Domain 2"/>
    <property type="match status" value="1"/>
</dbReference>
<dbReference type="PRINTS" id="PR00756">
    <property type="entry name" value="ALADIPTASE"/>
</dbReference>
<dbReference type="FunFam" id="3.30.2010.30:FF:000002">
    <property type="entry name" value="Putative aminopeptidase N"/>
    <property type="match status" value="1"/>
</dbReference>
<dbReference type="SUPFAM" id="SSF63737">
    <property type="entry name" value="Leukotriene A4 hydrolase N-terminal domain"/>
    <property type="match status" value="1"/>
</dbReference>
<keyword evidence="10" id="KW-0862">Zinc</keyword>
<dbReference type="InterPro" id="IPR027268">
    <property type="entry name" value="Peptidase_M4/M1_CTD_sf"/>
</dbReference>
<dbReference type="EC" id="3.4.11.2" evidence="4 12"/>
<dbReference type="InterPro" id="IPR014782">
    <property type="entry name" value="Peptidase_M1_dom"/>
</dbReference>
<protein>
    <recommendedName>
        <fullName evidence="5 12">Aminopeptidase N</fullName>
        <ecNumber evidence="4 12">3.4.11.2</ecNumber>
    </recommendedName>
</protein>
<reference evidence="17" key="1">
    <citation type="journal article" date="2014" name="Int. J. Syst. Evol. Microbiol.">
        <title>Complete genome sequence of Corynebacterium casei LMG S-19264T (=DSM 44701T), isolated from a smear-ripened cheese.</title>
        <authorList>
            <consortium name="US DOE Joint Genome Institute (JGI-PGF)"/>
            <person name="Walter F."/>
            <person name="Albersmeier A."/>
            <person name="Kalinowski J."/>
            <person name="Ruckert C."/>
        </authorList>
    </citation>
    <scope>NUCLEOTIDE SEQUENCE</scope>
    <source>
        <strain evidence="17">KCTC 32437</strain>
    </source>
</reference>
<dbReference type="Gene3D" id="3.30.2010.30">
    <property type="match status" value="1"/>
</dbReference>
<dbReference type="NCBIfam" id="TIGR02414">
    <property type="entry name" value="pepN_proteo"/>
    <property type="match status" value="1"/>
</dbReference>
<evidence type="ECO:0000313" key="17">
    <source>
        <dbReference type="EMBL" id="GHA29123.1"/>
    </source>
</evidence>
<proteinExistence type="inferred from homology"/>
<comment type="similarity">
    <text evidence="3">Belongs to the peptidase M1 family.</text>
</comment>
<dbReference type="InterPro" id="IPR045357">
    <property type="entry name" value="Aminopeptidase_N-like_N"/>
</dbReference>
<dbReference type="EMBL" id="BMZE01000003">
    <property type="protein sequence ID" value="GHA29123.1"/>
    <property type="molecule type" value="Genomic_DNA"/>
</dbReference>
<organism evidence="17 18">
    <name type="scientific">Devosia pacifica</name>
    <dbReference type="NCBI Taxonomy" id="1335967"/>
    <lineage>
        <taxon>Bacteria</taxon>
        <taxon>Pseudomonadati</taxon>
        <taxon>Pseudomonadota</taxon>
        <taxon>Alphaproteobacteria</taxon>
        <taxon>Hyphomicrobiales</taxon>
        <taxon>Devosiaceae</taxon>
        <taxon>Devosia</taxon>
    </lineage>
</organism>
<evidence type="ECO:0000256" key="11">
    <source>
        <dbReference type="ARBA" id="ARBA00023049"/>
    </source>
</evidence>
<evidence type="ECO:0000256" key="2">
    <source>
        <dbReference type="ARBA" id="ARBA00001947"/>
    </source>
</evidence>
<dbReference type="GO" id="GO:0008237">
    <property type="term" value="F:metallopeptidase activity"/>
    <property type="evidence" value="ECO:0007669"/>
    <property type="project" value="UniProtKB-UniRule"/>
</dbReference>
<evidence type="ECO:0000313" key="18">
    <source>
        <dbReference type="Proteomes" id="UP000646579"/>
    </source>
</evidence>
<reference evidence="17" key="2">
    <citation type="submission" date="2020-09" db="EMBL/GenBank/DDBJ databases">
        <authorList>
            <person name="Sun Q."/>
            <person name="Kim S."/>
        </authorList>
    </citation>
    <scope>NUCLEOTIDE SEQUENCE</scope>
    <source>
        <strain evidence="17">KCTC 32437</strain>
    </source>
</reference>
<feature type="domain" description="Peptidase M1 membrane alanine aminopeptidase" evidence="13">
    <location>
        <begin position="231"/>
        <end position="445"/>
    </location>
</feature>
<evidence type="ECO:0000256" key="10">
    <source>
        <dbReference type="ARBA" id="ARBA00022833"/>
    </source>
</evidence>
<comment type="catalytic activity">
    <reaction evidence="1">
        <text>Release of an N-terminal amino acid, Xaa-|-Yaa- from a peptide, amide or arylamide. Xaa is preferably Ala, but may be most amino acids including Pro (slow action). When a terminal hydrophobic residue is followed by a prolyl residue, the two may be released as an intact Xaa-Pro dipeptide.</text>
        <dbReference type="EC" id="3.4.11.2"/>
    </reaction>
</comment>
<dbReference type="Pfam" id="PF11940">
    <property type="entry name" value="DUF3458"/>
    <property type="match status" value="1"/>
</dbReference>
<dbReference type="FunFam" id="2.60.40.1840:FF:000001">
    <property type="entry name" value="Aminopeptidase N"/>
    <property type="match status" value="1"/>
</dbReference>
<evidence type="ECO:0000259" key="14">
    <source>
        <dbReference type="Pfam" id="PF11940"/>
    </source>
</evidence>
<comment type="cofactor">
    <cofactor evidence="2">
        <name>Zn(2+)</name>
        <dbReference type="ChEBI" id="CHEBI:29105"/>
    </cofactor>
</comment>
<dbReference type="PANTHER" id="PTHR46322">
    <property type="entry name" value="PUROMYCIN-SENSITIVE AMINOPEPTIDASE"/>
    <property type="match status" value="1"/>
</dbReference>
<evidence type="ECO:0000259" key="13">
    <source>
        <dbReference type="Pfam" id="PF01433"/>
    </source>
</evidence>
<dbReference type="GO" id="GO:0008270">
    <property type="term" value="F:zinc ion binding"/>
    <property type="evidence" value="ECO:0007669"/>
    <property type="project" value="InterPro"/>
</dbReference>
<evidence type="ECO:0000256" key="1">
    <source>
        <dbReference type="ARBA" id="ARBA00000098"/>
    </source>
</evidence>
<dbReference type="CDD" id="cd09600">
    <property type="entry name" value="M1_APN"/>
    <property type="match status" value="1"/>
</dbReference>
<dbReference type="InterPro" id="IPR001930">
    <property type="entry name" value="Peptidase_M1"/>
</dbReference>
<dbReference type="PANTHER" id="PTHR46322:SF1">
    <property type="entry name" value="PUROMYCIN-SENSITIVE AMINOPEPTIDASE"/>
    <property type="match status" value="1"/>
</dbReference>
<keyword evidence="9" id="KW-0378">Hydrolase</keyword>
<keyword evidence="11" id="KW-0482">Metalloprotease</keyword>
<evidence type="ECO:0000256" key="9">
    <source>
        <dbReference type="ARBA" id="ARBA00022801"/>
    </source>
</evidence>
<evidence type="ECO:0000256" key="3">
    <source>
        <dbReference type="ARBA" id="ARBA00010136"/>
    </source>
</evidence>
<dbReference type="InterPro" id="IPR012779">
    <property type="entry name" value="Peptidase_M1_pepN"/>
</dbReference>
<name>A0A918S8F3_9HYPH</name>
<dbReference type="Pfam" id="PF17432">
    <property type="entry name" value="DUF3458_C"/>
    <property type="match status" value="1"/>
</dbReference>
<dbReference type="Gene3D" id="2.60.40.1730">
    <property type="entry name" value="tricorn interacting facor f3 domain"/>
    <property type="match status" value="1"/>
</dbReference>
<dbReference type="Pfam" id="PF01433">
    <property type="entry name" value="Peptidase_M1"/>
    <property type="match status" value="1"/>
</dbReference>
<evidence type="ECO:0000256" key="5">
    <source>
        <dbReference type="ARBA" id="ARBA00015611"/>
    </source>
</evidence>
<feature type="domain" description="Peptidase M1 alanyl aminopeptidase C-terminal" evidence="15">
    <location>
        <begin position="557"/>
        <end position="876"/>
    </location>
</feature>
<dbReference type="AlphaFoldDB" id="A0A918S8F3"/>
<keyword evidence="6 17" id="KW-0031">Aminopeptidase</keyword>
<keyword evidence="18" id="KW-1185">Reference proteome</keyword>
<feature type="domain" description="Aminopeptidase N-like N-terminal" evidence="16">
    <location>
        <begin position="18"/>
        <end position="192"/>
    </location>
</feature>
<dbReference type="SUPFAM" id="SSF55486">
    <property type="entry name" value="Metalloproteases ('zincins'), catalytic domain"/>
    <property type="match status" value="1"/>
</dbReference>
<sequence length="881" mass="97847">MRTDTEHTIYLKDYSPSAYTIESVVLDVRIAPETTRVRAQLTIVPAANTPRGTPLILDGEDLRLEDIAVDGAPLVQLAYAADENGLTLVEPPNRRFVLETLVAIEPEANTRLMGLYRSNGVWCTQCEPEGFRRITYYLDRPDVLATFKVTMSADEELAPVLLANGNLIDKGSLGDGKHYAVWEDPFPKPSYLFALVAGDLASISDSFTTASGRKVDLAIYCEHGKQDQCHWAMDSLKRSMAWDEKRFDREYDLDVFNIVAVSDFNFGAMENKGLNIFNDKLVFARPETATDADYENIERVIAHEYFHNWTGNRITCRDWFQLCLKEGLTVYRDQEFTSDERSRAVKRISDVMKLRSAQFPEDGGPLAHPARPDNYREINNFYTPTVYDKGAEIVRMLATLLGEDGFKKGMDLYFERHDGEATTIEAFLACFAEANDTDLDQFKTWYEQAGTPRIEINEQFDADAHTYTLTLRQNTPPTPGQPDKAALVVPVRFGLLGPNGAEIGYERVTGAEARDDVIVLDKPEVEVVFHGVANRPVPSLLRGFSAPAILETGLSEQDRLFLARHDSDAFNRWQAIQDIGERLVVASVNGESVSDEATEALTQAMAETLAHETLDDAFKALALNLPDEAQIARAIGKSVDPSAIRASRQSLLKQVFGPLADRLEAKYEALTSEAPYTPDAAQSGRRDLRNRLLSLLATVSTKGPELAHRQYQAAKNMTDRFAALAAATLAWTEEAPSLLAEFRTTYAGDPLVFDKWLAVNARAPDDSVVSRLQAILSDPSFPKNNPNRMRALVGSFAMANPAQFTRPDGAGFRFVTGAVLDMDKRNPQVAARLLTGFRTWPMLEDSRQQAALAALHGLRDSGALSRNTNDILTRILDVARG</sequence>
<evidence type="ECO:0000256" key="12">
    <source>
        <dbReference type="NCBIfam" id="TIGR02414"/>
    </source>
</evidence>
<dbReference type="Pfam" id="PF17900">
    <property type="entry name" value="Peptidase_M1_N"/>
    <property type="match status" value="1"/>
</dbReference>
<dbReference type="RefSeq" id="WP_189426160.1">
    <property type="nucleotide sequence ID" value="NZ_BMZE01000003.1"/>
</dbReference>
<dbReference type="GO" id="GO:0016285">
    <property type="term" value="F:alanyl aminopeptidase activity"/>
    <property type="evidence" value="ECO:0007669"/>
    <property type="project" value="UniProtKB-EC"/>
</dbReference>
<dbReference type="Gene3D" id="1.25.50.10">
    <property type="entry name" value="Peptidase M1, alanyl aminopeptidase, C-terminal domain"/>
    <property type="match status" value="1"/>
</dbReference>
<dbReference type="GO" id="GO:0006508">
    <property type="term" value="P:proteolysis"/>
    <property type="evidence" value="ECO:0007669"/>
    <property type="project" value="UniProtKB-UniRule"/>
</dbReference>